<protein>
    <submittedName>
        <fullName evidence="2">Thioredoxin-like protein</fullName>
    </submittedName>
</protein>
<dbReference type="HOGENOM" id="CLU_098391_1_0_1"/>
<dbReference type="EMBL" id="JPKY01000066">
    <property type="protein sequence ID" value="KFH43564.1"/>
    <property type="molecule type" value="Genomic_DNA"/>
</dbReference>
<dbReference type="InterPro" id="IPR036249">
    <property type="entry name" value="Thioredoxin-like_sf"/>
</dbReference>
<proteinExistence type="predicted"/>
<dbReference type="SUPFAM" id="SSF52833">
    <property type="entry name" value="Thioredoxin-like"/>
    <property type="match status" value="1"/>
</dbReference>
<reference evidence="3" key="1">
    <citation type="journal article" date="2014" name="Genome Announc.">
        <title>Genome sequence and annotation of Acremonium chrysogenum, producer of the beta-lactam antibiotic cephalosporin C.</title>
        <authorList>
            <person name="Terfehr D."/>
            <person name="Dahlmann T.A."/>
            <person name="Specht T."/>
            <person name="Zadra I."/>
            <person name="Kuernsteiner H."/>
            <person name="Kueck U."/>
        </authorList>
    </citation>
    <scope>NUCLEOTIDE SEQUENCE [LARGE SCALE GENOMIC DNA]</scope>
    <source>
        <strain evidence="3">ATCC 11550 / CBS 779.69 / DSM 880 / IAM 14645 / JCM 23072 / IMI 49137</strain>
    </source>
</reference>
<sequence length="194" mass="20379">MMHRPSLAALRTLLPANKRLMMASSPQISAAAYISTSSTPQAGNQVFDPVRSPNSLQTYISLSTAANVPLLTFWTASWCPSCRAIAPLLHSLLRDSRVGEDRGTPLNYAPVEFDAPDNAALASEYIITSIPTLLAFDPRRGEPASRLVDARSMADRRFLEDWIRAQASGGGGGGGGAGGGGGGSVFGGLFGGWK</sequence>
<accession>A0A086T2I2</accession>
<dbReference type="CDD" id="cd02947">
    <property type="entry name" value="TRX_family"/>
    <property type="match status" value="1"/>
</dbReference>
<gene>
    <name evidence="2" type="ORF">ACRE_056620</name>
</gene>
<dbReference type="Proteomes" id="UP000029964">
    <property type="component" value="Unassembled WGS sequence"/>
</dbReference>
<evidence type="ECO:0000313" key="2">
    <source>
        <dbReference type="EMBL" id="KFH43564.1"/>
    </source>
</evidence>
<dbReference type="AlphaFoldDB" id="A0A086T2I2"/>
<evidence type="ECO:0000313" key="3">
    <source>
        <dbReference type="Proteomes" id="UP000029964"/>
    </source>
</evidence>
<evidence type="ECO:0000259" key="1">
    <source>
        <dbReference type="PROSITE" id="PS51352"/>
    </source>
</evidence>
<dbReference type="PROSITE" id="PS51352">
    <property type="entry name" value="THIOREDOXIN_2"/>
    <property type="match status" value="1"/>
</dbReference>
<dbReference type="OrthoDB" id="19690at2759"/>
<dbReference type="STRING" id="857340.A0A086T2I2"/>
<comment type="caution">
    <text evidence="2">The sequence shown here is derived from an EMBL/GenBank/DDBJ whole genome shotgun (WGS) entry which is preliminary data.</text>
</comment>
<dbReference type="Gene3D" id="3.40.30.10">
    <property type="entry name" value="Glutaredoxin"/>
    <property type="match status" value="1"/>
</dbReference>
<keyword evidence="3" id="KW-1185">Reference proteome</keyword>
<organism evidence="2 3">
    <name type="scientific">Hapsidospora chrysogenum (strain ATCC 11550 / CBS 779.69 / DSM 880 / IAM 14645 / JCM 23072 / IMI 49137)</name>
    <name type="common">Acremonium chrysogenum</name>
    <dbReference type="NCBI Taxonomy" id="857340"/>
    <lineage>
        <taxon>Eukaryota</taxon>
        <taxon>Fungi</taxon>
        <taxon>Dikarya</taxon>
        <taxon>Ascomycota</taxon>
        <taxon>Pezizomycotina</taxon>
        <taxon>Sordariomycetes</taxon>
        <taxon>Hypocreomycetidae</taxon>
        <taxon>Hypocreales</taxon>
        <taxon>Bionectriaceae</taxon>
        <taxon>Hapsidospora</taxon>
    </lineage>
</organism>
<dbReference type="Pfam" id="PF00085">
    <property type="entry name" value="Thioredoxin"/>
    <property type="match status" value="1"/>
</dbReference>
<feature type="domain" description="Thioredoxin" evidence="1">
    <location>
        <begin position="26"/>
        <end position="168"/>
    </location>
</feature>
<dbReference type="InterPro" id="IPR013766">
    <property type="entry name" value="Thioredoxin_domain"/>
</dbReference>
<name>A0A086T2I2_HAPC1</name>